<dbReference type="InterPro" id="IPR007372">
    <property type="entry name" value="Lipid/polyisoprenoid-bd_YceI"/>
</dbReference>
<evidence type="ECO:0000313" key="3">
    <source>
        <dbReference type="EMBL" id="CEA03615.1"/>
    </source>
</evidence>
<dbReference type="NCBIfam" id="NF002994">
    <property type="entry name" value="PRK03757.1"/>
    <property type="match status" value="1"/>
</dbReference>
<accession>A0A078MBE1</accession>
<dbReference type="AlphaFoldDB" id="A0A078MBE1"/>
<evidence type="ECO:0000259" key="2">
    <source>
        <dbReference type="SMART" id="SM00867"/>
    </source>
</evidence>
<dbReference type="PATRIC" id="fig|1461581.3.peg.1153"/>
<sequence length="191" mass="20604">MKKILSGIALGGLMALSGSLYAAEYAIDKEGQHAFINFKTGHMGFSMLHGRFNDFDGTFSWDAAKPENSKVNVTINTASVDSNHAERDKHLRSDDFLNVDKHPQATFVSTGVEVTGKNTAKVTGDFTLNGVTKPVVIDARFIGEGEDPWGGYRAGFEGTTSIKLADYDISMDLGPASAVVELDLTIEGIRQ</sequence>
<dbReference type="InterPro" id="IPR036761">
    <property type="entry name" value="TTHA0802/YceI-like_sf"/>
</dbReference>
<dbReference type="OrthoDB" id="9811006at2"/>
<feature type="signal peptide" evidence="1">
    <location>
        <begin position="1"/>
        <end position="22"/>
    </location>
</feature>
<dbReference type="SUPFAM" id="SSF101874">
    <property type="entry name" value="YceI-like"/>
    <property type="match status" value="1"/>
</dbReference>
<name>A0A078MBE1_9PSED</name>
<dbReference type="EMBL" id="LK391969">
    <property type="protein sequence ID" value="CEF26250.1"/>
    <property type="molecule type" value="Genomic_DNA"/>
</dbReference>
<feature type="domain" description="Lipid/polyisoprenoid-binding YceI-like" evidence="2">
    <location>
        <begin position="24"/>
        <end position="189"/>
    </location>
</feature>
<dbReference type="PANTHER" id="PTHR34406">
    <property type="entry name" value="PROTEIN YCEI"/>
    <property type="match status" value="1"/>
</dbReference>
<proteinExistence type="predicted"/>
<evidence type="ECO:0000256" key="1">
    <source>
        <dbReference type="SAM" id="SignalP"/>
    </source>
</evidence>
<dbReference type="Pfam" id="PF04264">
    <property type="entry name" value="YceI"/>
    <property type="match status" value="1"/>
</dbReference>
<dbReference type="EMBL" id="LM997413">
    <property type="protein sequence ID" value="CEA03615.1"/>
    <property type="molecule type" value="Genomic_DNA"/>
</dbReference>
<feature type="chain" id="PRO_5010903416" evidence="1">
    <location>
        <begin position="23"/>
        <end position="191"/>
    </location>
</feature>
<protein>
    <submittedName>
        <fullName evidence="3">YceI-like family protein</fullName>
    </submittedName>
</protein>
<reference evidence="3" key="1">
    <citation type="submission" date="2014-07" db="EMBL/GenBank/DDBJ databases">
        <authorList>
            <person name="Urmite Genomes Urmite Genomes"/>
        </authorList>
    </citation>
    <scope>NUCLEOTIDE SEQUENCE</scope>
    <source>
        <strain evidence="3">12M76_air</strain>
    </source>
</reference>
<dbReference type="PANTHER" id="PTHR34406:SF1">
    <property type="entry name" value="PROTEIN YCEI"/>
    <property type="match status" value="1"/>
</dbReference>
<dbReference type="RefSeq" id="WP_044498790.1">
    <property type="nucleotide sequence ID" value="NZ_LK391969.1"/>
</dbReference>
<gene>
    <name evidence="3" type="ORF">BN1049_01177</name>
</gene>
<keyword evidence="1" id="KW-0732">Signal</keyword>
<dbReference type="Gene3D" id="2.40.128.110">
    <property type="entry name" value="Lipid/polyisoprenoid-binding, YceI-like"/>
    <property type="match status" value="1"/>
</dbReference>
<organism evidence="3">
    <name type="scientific">Pseudomonas saudimassiliensis</name>
    <dbReference type="NCBI Taxonomy" id="1461581"/>
    <lineage>
        <taxon>Bacteria</taxon>
        <taxon>Pseudomonadati</taxon>
        <taxon>Pseudomonadota</taxon>
        <taxon>Gammaproteobacteria</taxon>
        <taxon>Pseudomonadales</taxon>
        <taxon>Pseudomonadaceae</taxon>
        <taxon>Pseudomonas</taxon>
    </lineage>
</organism>
<dbReference type="SMART" id="SM00867">
    <property type="entry name" value="YceI"/>
    <property type="match status" value="1"/>
</dbReference>